<organism evidence="2 3">
    <name type="scientific">Propionicimonas paludicola</name>
    <dbReference type="NCBI Taxonomy" id="185243"/>
    <lineage>
        <taxon>Bacteria</taxon>
        <taxon>Bacillati</taxon>
        <taxon>Actinomycetota</taxon>
        <taxon>Actinomycetes</taxon>
        <taxon>Propionibacteriales</taxon>
        <taxon>Nocardioidaceae</taxon>
        <taxon>Propionicimonas</taxon>
    </lineage>
</organism>
<keyword evidence="1" id="KW-0812">Transmembrane</keyword>
<dbReference type="AlphaFoldDB" id="A0A2A9CT55"/>
<feature type="transmembrane region" description="Helical" evidence="1">
    <location>
        <begin position="71"/>
        <end position="88"/>
    </location>
</feature>
<feature type="transmembrane region" description="Helical" evidence="1">
    <location>
        <begin position="44"/>
        <end position="64"/>
    </location>
</feature>
<dbReference type="OrthoDB" id="3175972at2"/>
<protein>
    <recommendedName>
        <fullName evidence="4">VanZ like protein</fullName>
    </recommendedName>
</protein>
<evidence type="ECO:0000313" key="2">
    <source>
        <dbReference type="EMBL" id="PFG17548.1"/>
    </source>
</evidence>
<reference evidence="2 3" key="1">
    <citation type="submission" date="2017-10" db="EMBL/GenBank/DDBJ databases">
        <title>Sequencing the genomes of 1000 actinobacteria strains.</title>
        <authorList>
            <person name="Klenk H.-P."/>
        </authorList>
    </citation>
    <scope>NUCLEOTIDE SEQUENCE [LARGE SCALE GENOMIC DNA]</scope>
    <source>
        <strain evidence="2 3">DSM 15597</strain>
    </source>
</reference>
<evidence type="ECO:0000256" key="1">
    <source>
        <dbReference type="SAM" id="Phobius"/>
    </source>
</evidence>
<keyword evidence="3" id="KW-1185">Reference proteome</keyword>
<name>A0A2A9CT55_9ACTN</name>
<dbReference type="RefSeq" id="WP_098460967.1">
    <property type="nucleotide sequence ID" value="NZ_PDJC01000001.1"/>
</dbReference>
<sequence length="142" mass="15547">MRRLLNTWPYIVGVVGLFGLLWAFELAPTGGWGMDDMDLTGLHITVRYVAFPALAFLGAALLGLRRGYDPMVLVVCLLVAVAIPEPLFHRGQLELSWDHSDELFILGYLAVTHLGVVAGITVRQVLRRVRAGRAPQVTPATA</sequence>
<accession>A0A2A9CT55</accession>
<evidence type="ECO:0008006" key="4">
    <source>
        <dbReference type="Google" id="ProtNLM"/>
    </source>
</evidence>
<feature type="transmembrane region" description="Helical" evidence="1">
    <location>
        <begin position="7"/>
        <end position="24"/>
    </location>
</feature>
<comment type="caution">
    <text evidence="2">The sequence shown here is derived from an EMBL/GenBank/DDBJ whole genome shotgun (WGS) entry which is preliminary data.</text>
</comment>
<evidence type="ECO:0000313" key="3">
    <source>
        <dbReference type="Proteomes" id="UP000226079"/>
    </source>
</evidence>
<dbReference type="Proteomes" id="UP000226079">
    <property type="component" value="Unassembled WGS sequence"/>
</dbReference>
<dbReference type="EMBL" id="PDJC01000001">
    <property type="protein sequence ID" value="PFG17548.1"/>
    <property type="molecule type" value="Genomic_DNA"/>
</dbReference>
<keyword evidence="1" id="KW-0472">Membrane</keyword>
<feature type="transmembrane region" description="Helical" evidence="1">
    <location>
        <begin position="103"/>
        <end position="126"/>
    </location>
</feature>
<keyword evidence="1" id="KW-1133">Transmembrane helix</keyword>
<gene>
    <name evidence="2" type="ORF">ATK74_2121</name>
</gene>
<proteinExistence type="predicted"/>